<organism evidence="1">
    <name type="scientific">Siphoviridae sp. ctVif31</name>
    <dbReference type="NCBI Taxonomy" id="2825532"/>
    <lineage>
        <taxon>Viruses</taxon>
        <taxon>Duplodnaviria</taxon>
        <taxon>Heunggongvirae</taxon>
        <taxon>Uroviricota</taxon>
        <taxon>Caudoviricetes</taxon>
    </lineage>
</organism>
<sequence>MLKIMGDYWRELNKNPDCKIHSLAYVKDECKKLIDQIEKG</sequence>
<evidence type="ECO:0000313" key="1">
    <source>
        <dbReference type="EMBL" id="DAE13595.1"/>
    </source>
</evidence>
<accession>A0A8S5Q4C4</accession>
<protein>
    <submittedName>
        <fullName evidence="1">Uncharacterized protein</fullName>
    </submittedName>
</protein>
<dbReference type="EMBL" id="BK015567">
    <property type="protein sequence ID" value="DAE13595.1"/>
    <property type="molecule type" value="Genomic_DNA"/>
</dbReference>
<name>A0A8S5Q4C4_9CAUD</name>
<reference evidence="1" key="1">
    <citation type="journal article" date="2021" name="Proc. Natl. Acad. Sci. U.S.A.">
        <title>A Catalog of Tens of Thousands of Viruses from Human Metagenomes Reveals Hidden Associations with Chronic Diseases.</title>
        <authorList>
            <person name="Tisza M.J."/>
            <person name="Buck C.B."/>
        </authorList>
    </citation>
    <scope>NUCLEOTIDE SEQUENCE</scope>
    <source>
        <strain evidence="1">CtVif31</strain>
    </source>
</reference>
<proteinExistence type="predicted"/>